<keyword evidence="5" id="KW-0378">Hydrolase</keyword>
<organism evidence="5 6">
    <name type="scientific">Actinokineospora auranticolor</name>
    <dbReference type="NCBI Taxonomy" id="155976"/>
    <lineage>
        <taxon>Bacteria</taxon>
        <taxon>Bacillati</taxon>
        <taxon>Actinomycetota</taxon>
        <taxon>Actinomycetes</taxon>
        <taxon>Pseudonocardiales</taxon>
        <taxon>Pseudonocardiaceae</taxon>
        <taxon>Actinokineospora</taxon>
    </lineage>
</organism>
<accession>A0A2S6GKW8</accession>
<sequence>MLTLTVARRNMSHTVVADLVGVSQPTVSRVFRRFLPLIGQASCLHVPSFPGVLTGRVGIIDGTLLPTGDRADHRDDHSGKRRRSGPNVQVMSDLDGQLLAVSMPTKGSTPDRRACTITGCEDTLAEYDILGDKAYRGTSVIATIQKPYRGDFSPGHIDHNHQHSARRAAVERCIAHLKHRKMTSTRYRGPYKEFPAVIRIITTLEFYRLGW</sequence>
<feature type="region of interest" description="Disordered" evidence="3">
    <location>
        <begin position="64"/>
        <end position="89"/>
    </location>
</feature>
<proteinExistence type="predicted"/>
<comment type="cofactor">
    <cofactor evidence="1">
        <name>a divalent metal cation</name>
        <dbReference type="ChEBI" id="CHEBI:60240"/>
    </cofactor>
</comment>
<comment type="caution">
    <text evidence="5">The sequence shown here is derived from an EMBL/GenBank/DDBJ whole genome shotgun (WGS) entry which is preliminary data.</text>
</comment>
<feature type="compositionally biased region" description="Basic and acidic residues" evidence="3">
    <location>
        <begin position="69"/>
        <end position="78"/>
    </location>
</feature>
<dbReference type="AlphaFoldDB" id="A0A2S6GKW8"/>
<gene>
    <name evidence="5" type="ORF">CLV40_112139</name>
</gene>
<dbReference type="GO" id="GO:0004519">
    <property type="term" value="F:endonuclease activity"/>
    <property type="evidence" value="ECO:0007669"/>
    <property type="project" value="UniProtKB-KW"/>
</dbReference>
<dbReference type="OrthoDB" id="5340187at2"/>
<evidence type="ECO:0000256" key="1">
    <source>
        <dbReference type="ARBA" id="ARBA00001968"/>
    </source>
</evidence>
<evidence type="ECO:0000256" key="2">
    <source>
        <dbReference type="ARBA" id="ARBA00022723"/>
    </source>
</evidence>
<protein>
    <submittedName>
        <fullName evidence="5">DDE superfamily endonuclease</fullName>
    </submittedName>
</protein>
<dbReference type="Pfam" id="PF13359">
    <property type="entry name" value="DDE_Tnp_4"/>
    <property type="match status" value="1"/>
</dbReference>
<dbReference type="InterPro" id="IPR027806">
    <property type="entry name" value="HARBI1_dom"/>
</dbReference>
<evidence type="ECO:0000256" key="3">
    <source>
        <dbReference type="SAM" id="MobiDB-lite"/>
    </source>
</evidence>
<keyword evidence="5" id="KW-0540">Nuclease</keyword>
<evidence type="ECO:0000313" key="6">
    <source>
        <dbReference type="Proteomes" id="UP000239203"/>
    </source>
</evidence>
<reference evidence="5 6" key="1">
    <citation type="submission" date="2018-02" db="EMBL/GenBank/DDBJ databases">
        <title>Genomic Encyclopedia of Archaeal and Bacterial Type Strains, Phase II (KMG-II): from individual species to whole genera.</title>
        <authorList>
            <person name="Goeker M."/>
        </authorList>
    </citation>
    <scope>NUCLEOTIDE SEQUENCE [LARGE SCALE GENOMIC DNA]</scope>
    <source>
        <strain evidence="5 6">YU 961-1</strain>
    </source>
</reference>
<evidence type="ECO:0000259" key="4">
    <source>
        <dbReference type="Pfam" id="PF13359"/>
    </source>
</evidence>
<dbReference type="GO" id="GO:0046872">
    <property type="term" value="F:metal ion binding"/>
    <property type="evidence" value="ECO:0007669"/>
    <property type="project" value="UniProtKB-KW"/>
</dbReference>
<evidence type="ECO:0000313" key="5">
    <source>
        <dbReference type="EMBL" id="PPK65877.1"/>
    </source>
</evidence>
<keyword evidence="5" id="KW-0255">Endonuclease</keyword>
<dbReference type="Proteomes" id="UP000239203">
    <property type="component" value="Unassembled WGS sequence"/>
</dbReference>
<dbReference type="EMBL" id="PTIX01000012">
    <property type="protein sequence ID" value="PPK65877.1"/>
    <property type="molecule type" value="Genomic_DNA"/>
</dbReference>
<keyword evidence="6" id="KW-1185">Reference proteome</keyword>
<name>A0A2S6GKW8_9PSEU</name>
<keyword evidence="2" id="KW-0479">Metal-binding</keyword>
<feature type="domain" description="DDE Tnp4" evidence="4">
    <location>
        <begin position="60"/>
        <end position="182"/>
    </location>
</feature>